<gene>
    <name evidence="1" type="ORF">UFOPK3547_00042</name>
</gene>
<reference evidence="1" key="1">
    <citation type="submission" date="2020-05" db="EMBL/GenBank/DDBJ databases">
        <authorList>
            <person name="Chiriac C."/>
            <person name="Salcher M."/>
            <person name="Ghai R."/>
            <person name="Kavagutti S V."/>
        </authorList>
    </citation>
    <scope>NUCLEOTIDE SEQUENCE</scope>
</reference>
<evidence type="ECO:0000313" key="1">
    <source>
        <dbReference type="EMBL" id="CAB4334068.1"/>
    </source>
</evidence>
<accession>A0A6J5YYD5</accession>
<dbReference type="AlphaFoldDB" id="A0A6J5YYD5"/>
<dbReference type="Gene3D" id="3.40.50.1820">
    <property type="entry name" value="alpha/beta hydrolase"/>
    <property type="match status" value="1"/>
</dbReference>
<dbReference type="InterPro" id="IPR029058">
    <property type="entry name" value="AB_hydrolase_fold"/>
</dbReference>
<name>A0A6J5YYD5_9ZZZZ</name>
<dbReference type="EMBL" id="CAESAN010000002">
    <property type="protein sequence ID" value="CAB4334068.1"/>
    <property type="molecule type" value="Genomic_DNA"/>
</dbReference>
<sequence length="474" mass="50210">MRTFKTSMLISATAAITLALAASAGAAAPTVVKVGSLPGTPKQYNKVFITKYGSPKAKKVLLLIPGTNGGAENFAIVGPSLVKQVPNLQVWAMDRREQALEDNSMMIKALKGTATPQQALDYYLGWFPNNPVNPRFRPKSQADFAFMKNWGMKMQLEDARAVILQAKKAGKTVILGGHSLGASMAAAYATWDFKGKAGFKDIAGIVAIDGGLAGTFDETDTKAGAEAALANLDVPTASSPAPKPKGPWLNLLGLPGFAWATGPFAQVGALAAMKDPNGPSILQNFPLLPRYLKADVDTTNRGALGFAFDNDTSPSVLSLIQVRAGQLAASGDPRGWQNGEVTPIENVVAGFGGDKYGTNGVDWYYPARLNVDTNGASAIECKSEAAKVLGLRLCHLGQVNIPYYAYQTSLTGSRNGVVNGANTFAARSKVPQSKLVVVDRKTTNSHLDPLLAAPATNDFIKTVVPFLRDKIKTR</sequence>
<proteinExistence type="predicted"/>
<organism evidence="1">
    <name type="scientific">freshwater metagenome</name>
    <dbReference type="NCBI Taxonomy" id="449393"/>
    <lineage>
        <taxon>unclassified sequences</taxon>
        <taxon>metagenomes</taxon>
        <taxon>ecological metagenomes</taxon>
    </lineage>
</organism>
<dbReference type="SUPFAM" id="SSF53474">
    <property type="entry name" value="alpha/beta-Hydrolases"/>
    <property type="match status" value="2"/>
</dbReference>
<protein>
    <submittedName>
        <fullName evidence="1">Unannotated protein</fullName>
    </submittedName>
</protein>